<evidence type="ECO:0008006" key="3">
    <source>
        <dbReference type="Google" id="ProtNLM"/>
    </source>
</evidence>
<dbReference type="STRING" id="36856.ATB98_12270"/>
<name>A0A178YRI3_SINSA</name>
<evidence type="ECO:0000313" key="1">
    <source>
        <dbReference type="EMBL" id="OAP50074.1"/>
    </source>
</evidence>
<dbReference type="Gene3D" id="1.25.40.10">
    <property type="entry name" value="Tetratricopeptide repeat domain"/>
    <property type="match status" value="1"/>
</dbReference>
<comment type="caution">
    <text evidence="1">The sequence shown here is derived from an EMBL/GenBank/DDBJ whole genome shotgun (WGS) entry which is preliminary data.</text>
</comment>
<dbReference type="Proteomes" id="UP000078507">
    <property type="component" value="Unassembled WGS sequence"/>
</dbReference>
<gene>
    <name evidence="1" type="ORF">ATB98_12270</name>
</gene>
<keyword evidence="2" id="KW-1185">Reference proteome</keyword>
<organism evidence="1 2">
    <name type="scientific">Sinorhizobium saheli</name>
    <dbReference type="NCBI Taxonomy" id="36856"/>
    <lineage>
        <taxon>Bacteria</taxon>
        <taxon>Pseudomonadati</taxon>
        <taxon>Pseudomonadota</taxon>
        <taxon>Alphaproteobacteria</taxon>
        <taxon>Hyphomicrobiales</taxon>
        <taxon>Rhizobiaceae</taxon>
        <taxon>Sinorhizobium/Ensifer group</taxon>
        <taxon>Sinorhizobium</taxon>
    </lineage>
</organism>
<protein>
    <recommendedName>
        <fullName evidence="3">Tetratricopeptide repeat protein</fullName>
    </recommendedName>
</protein>
<accession>A0A178YRI3</accession>
<dbReference type="EMBL" id="LNQB01000046">
    <property type="protein sequence ID" value="OAP50074.1"/>
    <property type="molecule type" value="Genomic_DNA"/>
</dbReference>
<reference evidence="1 2" key="1">
    <citation type="submission" date="2015-11" db="EMBL/GenBank/DDBJ databases">
        <title>Ensifer anhuiense sp. nov., an effective nitrogen fixation bacterium with Glycine soja.</title>
        <authorList>
            <person name="Yan H."/>
            <person name="Chen W."/>
        </authorList>
    </citation>
    <scope>NUCLEOTIDE SEQUENCE [LARGE SCALE GENOMIC DNA]</scope>
    <source>
        <strain evidence="1 2">LMG 7837</strain>
    </source>
</reference>
<sequence>MERSVLLSPNFALGHYALAFVHSQSRDPAAAIAASDHSRLLSPCDPLLFGRLGTRAIALIRLDAFKEAAEWAVKAAARPNAHVHILAIAAHRLALAGRIEEARNYAVRIRLQDPAYRTENFLDAFHFTPDVSARYREAAALIELAT</sequence>
<evidence type="ECO:0000313" key="2">
    <source>
        <dbReference type="Proteomes" id="UP000078507"/>
    </source>
</evidence>
<proteinExistence type="predicted"/>
<dbReference type="AlphaFoldDB" id="A0A178YRI3"/>
<dbReference type="SUPFAM" id="SSF48452">
    <property type="entry name" value="TPR-like"/>
    <property type="match status" value="1"/>
</dbReference>
<dbReference type="InterPro" id="IPR011990">
    <property type="entry name" value="TPR-like_helical_dom_sf"/>
</dbReference>